<feature type="non-terminal residue" evidence="1">
    <location>
        <position position="65"/>
    </location>
</feature>
<dbReference type="Proteomes" id="UP000183567">
    <property type="component" value="Unassembled WGS sequence"/>
</dbReference>
<reference evidence="1 2" key="1">
    <citation type="submission" date="2016-03" db="EMBL/GenBank/DDBJ databases">
        <title>Comparative genomics of the ectomycorrhizal sister species Rhizopogon vinicolor and Rhizopogon vesiculosus (Basidiomycota: Boletales) reveals a divergence of the mating type B locus.</title>
        <authorList>
            <person name="Mujic A.B."/>
            <person name="Kuo A."/>
            <person name="Tritt A."/>
            <person name="Lipzen A."/>
            <person name="Chen C."/>
            <person name="Johnson J."/>
            <person name="Sharma A."/>
            <person name="Barry K."/>
            <person name="Grigoriev I.V."/>
            <person name="Spatafora J.W."/>
        </authorList>
    </citation>
    <scope>NUCLEOTIDE SEQUENCE [LARGE SCALE GENOMIC DNA]</scope>
    <source>
        <strain evidence="1 2">AM-OR11-056</strain>
    </source>
</reference>
<evidence type="ECO:0000313" key="1">
    <source>
        <dbReference type="EMBL" id="OJA19181.1"/>
    </source>
</evidence>
<dbReference type="AlphaFoldDB" id="A0A1J8QE05"/>
<sequence length="65" mass="7262">MHITRDREKHLLSVSQKSYLEKILENAGMSHCNPVNTPMTPGLVLQKATRAPTKEEATDIASIPY</sequence>
<evidence type="ECO:0000313" key="2">
    <source>
        <dbReference type="Proteomes" id="UP000183567"/>
    </source>
</evidence>
<dbReference type="EMBL" id="LVVM01001141">
    <property type="protein sequence ID" value="OJA19181.1"/>
    <property type="molecule type" value="Genomic_DNA"/>
</dbReference>
<comment type="caution">
    <text evidence="1">The sequence shown here is derived from an EMBL/GenBank/DDBJ whole genome shotgun (WGS) entry which is preliminary data.</text>
</comment>
<gene>
    <name evidence="1" type="ORF">AZE42_14174</name>
</gene>
<proteinExistence type="predicted"/>
<evidence type="ECO:0008006" key="3">
    <source>
        <dbReference type="Google" id="ProtNLM"/>
    </source>
</evidence>
<accession>A0A1J8QE05</accession>
<dbReference type="STRING" id="180088.A0A1J8QE05"/>
<protein>
    <recommendedName>
        <fullName evidence="3">Reverse transcriptase Ty1/copia-type domain-containing protein</fullName>
    </recommendedName>
</protein>
<dbReference type="OrthoDB" id="1645289at2759"/>
<organism evidence="1 2">
    <name type="scientific">Rhizopogon vesiculosus</name>
    <dbReference type="NCBI Taxonomy" id="180088"/>
    <lineage>
        <taxon>Eukaryota</taxon>
        <taxon>Fungi</taxon>
        <taxon>Dikarya</taxon>
        <taxon>Basidiomycota</taxon>
        <taxon>Agaricomycotina</taxon>
        <taxon>Agaricomycetes</taxon>
        <taxon>Agaricomycetidae</taxon>
        <taxon>Boletales</taxon>
        <taxon>Suillineae</taxon>
        <taxon>Rhizopogonaceae</taxon>
        <taxon>Rhizopogon</taxon>
    </lineage>
</organism>
<name>A0A1J8QE05_9AGAM</name>
<keyword evidence="2" id="KW-1185">Reference proteome</keyword>